<dbReference type="OrthoDB" id="9777352at2"/>
<dbReference type="SUPFAM" id="SSF53822">
    <property type="entry name" value="Periplasmic binding protein-like I"/>
    <property type="match status" value="1"/>
</dbReference>
<protein>
    <submittedName>
        <fullName evidence="7">Branched-chain amino acid ABC transporter, amino acid-binding protein</fullName>
    </submittedName>
</protein>
<dbReference type="InterPro" id="IPR000709">
    <property type="entry name" value="Leu_Ile_Val-bd"/>
</dbReference>
<keyword evidence="3 5" id="KW-0732">Signal</keyword>
<keyword evidence="8" id="KW-1185">Reference proteome</keyword>
<dbReference type="PANTHER" id="PTHR47235">
    <property type="entry name" value="BLR6548 PROTEIN"/>
    <property type="match status" value="1"/>
</dbReference>
<gene>
    <name evidence="7" type="ORF">RR42_s1814</name>
</gene>
<organism evidence="7 8">
    <name type="scientific">Cupriavidus basilensis</name>
    <dbReference type="NCBI Taxonomy" id="68895"/>
    <lineage>
        <taxon>Bacteria</taxon>
        <taxon>Pseudomonadati</taxon>
        <taxon>Pseudomonadota</taxon>
        <taxon>Betaproteobacteria</taxon>
        <taxon>Burkholderiales</taxon>
        <taxon>Burkholderiaceae</taxon>
        <taxon>Cupriavidus</taxon>
    </lineage>
</organism>
<dbReference type="PRINTS" id="PR00337">
    <property type="entry name" value="LEUILEVALBP"/>
</dbReference>
<evidence type="ECO:0000313" key="8">
    <source>
        <dbReference type="Proteomes" id="UP000031843"/>
    </source>
</evidence>
<dbReference type="GO" id="GO:0006865">
    <property type="term" value="P:amino acid transport"/>
    <property type="evidence" value="ECO:0007669"/>
    <property type="project" value="UniProtKB-KW"/>
</dbReference>
<evidence type="ECO:0000259" key="6">
    <source>
        <dbReference type="Pfam" id="PF13458"/>
    </source>
</evidence>
<dbReference type="Proteomes" id="UP000031843">
    <property type="component" value="Chromosome secondary"/>
</dbReference>
<dbReference type="STRING" id="68895.RR42_s1814"/>
<dbReference type="InterPro" id="IPR028082">
    <property type="entry name" value="Peripla_BP_I"/>
</dbReference>
<accession>A0A0C4YCQ0</accession>
<dbReference type="PANTHER" id="PTHR47235:SF1">
    <property type="entry name" value="BLR6548 PROTEIN"/>
    <property type="match status" value="1"/>
</dbReference>
<comment type="similarity">
    <text evidence="1">Belongs to the leucine-binding protein family.</text>
</comment>
<sequence length="390" mass="42554">MILKTTIAAIALALSAGASAQTRGVTDKEIVLGLITDMSGPIVNYGKESRNGMTMAVEEINARGGVQGRKLRVVVEDNGYEPKRAVLAAQKLVTQDGVFAIIGHLGTAPNMATLPFLVQSKVFNFMPQSAARDMYEPASPYKIALGPSNFLMSTTIMDYFFKQKPYQRVGALYQDDDYGRESVEGVQAYLKSRNMTLVEKVSYKRGATDFSSQMARLKAANCDLVFNASTMREYIASVQEARKIGFNPVFAGTSANYAHQVPLLGGKAMEGLHAAAFIMLPYADDANPAVRQWVAAYKKRFNEDPGVYSMFSYYAYTTFATIADKAGRNLSAESFNAAMESTKLPQDALGNPGFNVSASNRLSNDRIRIMKVAGDKWIPASDLLAPPKMN</sequence>
<name>A0A0C4YCQ0_9BURK</name>
<evidence type="ECO:0000256" key="5">
    <source>
        <dbReference type="SAM" id="SignalP"/>
    </source>
</evidence>
<evidence type="ECO:0000256" key="4">
    <source>
        <dbReference type="ARBA" id="ARBA00022970"/>
    </source>
</evidence>
<evidence type="ECO:0000256" key="1">
    <source>
        <dbReference type="ARBA" id="ARBA00010062"/>
    </source>
</evidence>
<evidence type="ECO:0000313" key="7">
    <source>
        <dbReference type="EMBL" id="AJG23402.1"/>
    </source>
</evidence>
<dbReference type="CDD" id="cd06343">
    <property type="entry name" value="PBP1_ABC_ligand_binding-like"/>
    <property type="match status" value="1"/>
</dbReference>
<dbReference type="AlphaFoldDB" id="A0A0C4YCQ0"/>
<proteinExistence type="inferred from homology"/>
<dbReference type="Pfam" id="PF13458">
    <property type="entry name" value="Peripla_BP_6"/>
    <property type="match status" value="1"/>
</dbReference>
<evidence type="ECO:0000256" key="3">
    <source>
        <dbReference type="ARBA" id="ARBA00022729"/>
    </source>
</evidence>
<dbReference type="Gene3D" id="3.40.50.2300">
    <property type="match status" value="2"/>
</dbReference>
<dbReference type="RefSeq" id="WP_043355194.1">
    <property type="nucleotide sequence ID" value="NZ_CP010537.1"/>
</dbReference>
<feature type="chain" id="PRO_5002173571" evidence="5">
    <location>
        <begin position="21"/>
        <end position="390"/>
    </location>
</feature>
<dbReference type="EMBL" id="CP010537">
    <property type="protein sequence ID" value="AJG23402.1"/>
    <property type="molecule type" value="Genomic_DNA"/>
</dbReference>
<feature type="domain" description="Leucine-binding protein" evidence="6">
    <location>
        <begin position="30"/>
        <end position="373"/>
    </location>
</feature>
<keyword evidence="4" id="KW-0029">Amino-acid transport</keyword>
<keyword evidence="2" id="KW-0813">Transport</keyword>
<dbReference type="KEGG" id="cbw:RR42_s1814"/>
<dbReference type="InterPro" id="IPR028081">
    <property type="entry name" value="Leu-bd"/>
</dbReference>
<feature type="signal peptide" evidence="5">
    <location>
        <begin position="1"/>
        <end position="20"/>
    </location>
</feature>
<reference evidence="7 8" key="1">
    <citation type="journal article" date="2015" name="Genome Announc.">
        <title>Complete Genome Sequence of Cupriavidus basilensis 4G11, Isolated from the Oak Ridge Field Research Center Site.</title>
        <authorList>
            <person name="Ray J."/>
            <person name="Waters R.J."/>
            <person name="Skerker J.M."/>
            <person name="Kuehl J.V."/>
            <person name="Price M.N."/>
            <person name="Huang J."/>
            <person name="Chakraborty R."/>
            <person name="Arkin A.P."/>
            <person name="Deutschbauer A."/>
        </authorList>
    </citation>
    <scope>NUCLEOTIDE SEQUENCE [LARGE SCALE GENOMIC DNA]</scope>
    <source>
        <strain evidence="7">4G11</strain>
    </source>
</reference>
<evidence type="ECO:0000256" key="2">
    <source>
        <dbReference type="ARBA" id="ARBA00022448"/>
    </source>
</evidence>